<sequence length="264" mass="30078">MNMKTNAKKIIMATKKKAEEVETALKKGAQGVSTFTKDTVEKAGTALQGKFKKTREFFEEVSEEAGEKIDNMKDNLAKLVKMRKEIPDSDSQNPVEADIPDPDFEAPVDIPDSDFYDPALDSFRAYVAQDKNRRIFINSVNANPDGKPSYFAGNLKNCHQFVVYDWSSCSITQANRTKVLCEKHSIEMLEFIKLLKRVDHNNIVLHVNRNDNCFSTHLCKTIEDVHLHTTEMITDVDEESVGNSKKRKLFTVYYKSFGYPGFFP</sequence>
<proteinExistence type="predicted"/>
<evidence type="ECO:0000313" key="2">
    <source>
        <dbReference type="WBParaSite" id="JU765_v2.g19004.t1"/>
    </source>
</evidence>
<protein>
    <submittedName>
        <fullName evidence="2">Uncharacterized protein</fullName>
    </submittedName>
</protein>
<evidence type="ECO:0000313" key="1">
    <source>
        <dbReference type="Proteomes" id="UP000887576"/>
    </source>
</evidence>
<dbReference type="Proteomes" id="UP000887576">
    <property type="component" value="Unplaced"/>
</dbReference>
<accession>A0AC34QSN6</accession>
<organism evidence="1 2">
    <name type="scientific">Panagrolaimus sp. JU765</name>
    <dbReference type="NCBI Taxonomy" id="591449"/>
    <lineage>
        <taxon>Eukaryota</taxon>
        <taxon>Metazoa</taxon>
        <taxon>Ecdysozoa</taxon>
        <taxon>Nematoda</taxon>
        <taxon>Chromadorea</taxon>
        <taxon>Rhabditida</taxon>
        <taxon>Tylenchina</taxon>
        <taxon>Panagrolaimomorpha</taxon>
        <taxon>Panagrolaimoidea</taxon>
        <taxon>Panagrolaimidae</taxon>
        <taxon>Panagrolaimus</taxon>
    </lineage>
</organism>
<dbReference type="WBParaSite" id="JU765_v2.g19004.t1">
    <property type="protein sequence ID" value="JU765_v2.g19004.t1"/>
    <property type="gene ID" value="JU765_v2.g19004"/>
</dbReference>
<reference evidence="2" key="1">
    <citation type="submission" date="2022-11" db="UniProtKB">
        <authorList>
            <consortium name="WormBaseParasite"/>
        </authorList>
    </citation>
    <scope>IDENTIFICATION</scope>
</reference>
<name>A0AC34QSN6_9BILA</name>